<comment type="caution">
    <text evidence="1">The sequence shown here is derived from an EMBL/GenBank/DDBJ whole genome shotgun (WGS) entry which is preliminary data.</text>
</comment>
<evidence type="ECO:0000313" key="2">
    <source>
        <dbReference type="Proteomes" id="UP001152531"/>
    </source>
</evidence>
<organism evidence="1 2">
    <name type="scientific">[Candida] jaroonii</name>
    <dbReference type="NCBI Taxonomy" id="467808"/>
    <lineage>
        <taxon>Eukaryota</taxon>
        <taxon>Fungi</taxon>
        <taxon>Dikarya</taxon>
        <taxon>Ascomycota</taxon>
        <taxon>Saccharomycotina</taxon>
        <taxon>Pichiomycetes</taxon>
        <taxon>Debaryomycetaceae</taxon>
        <taxon>Yamadazyma</taxon>
    </lineage>
</organism>
<gene>
    <name evidence="1" type="ORF">CLIB1444_02S11804</name>
</gene>
<dbReference type="Proteomes" id="UP001152531">
    <property type="component" value="Unassembled WGS sequence"/>
</dbReference>
<name>A0ACA9Y442_9ASCO</name>
<keyword evidence="2" id="KW-1185">Reference proteome</keyword>
<dbReference type="EMBL" id="CALSDN010000002">
    <property type="protein sequence ID" value="CAH6719578.1"/>
    <property type="molecule type" value="Genomic_DNA"/>
</dbReference>
<sequence length="184" mass="20923">MLGKDVQSVSIDKLDYSFEGEDKMLTTSDASDYLKHSSPSINPFETSTPMSAHKTSQTLTGLKSQDRLKFNNDRNDGSKITQSGTLQFDKSSLVQLYPGKLSRPPSKSPSFSNVDQKKLQQITQLNFNYMHFDRKSPLKSPEKTPVLRDKPINHENTPGKWSPLKRVGKRKNTPPEHHTKKHKR</sequence>
<protein>
    <submittedName>
        <fullName evidence="1">Uncharacterized protein</fullName>
    </submittedName>
</protein>
<reference evidence="1" key="1">
    <citation type="submission" date="2022-06" db="EMBL/GenBank/DDBJ databases">
        <authorList>
            <person name="Legras J.-L."/>
            <person name="Devillers H."/>
            <person name="Grondin C."/>
        </authorList>
    </citation>
    <scope>NUCLEOTIDE SEQUENCE</scope>
    <source>
        <strain evidence="1">CLIB 1444</strain>
    </source>
</reference>
<evidence type="ECO:0000313" key="1">
    <source>
        <dbReference type="EMBL" id="CAH6719578.1"/>
    </source>
</evidence>
<proteinExistence type="predicted"/>
<accession>A0ACA9Y442</accession>